<reference evidence="2 3" key="1">
    <citation type="journal article" date="2024" name="Science">
        <title>Giant polyketide synthase enzymes in the biosynthesis of giant marine polyether toxins.</title>
        <authorList>
            <person name="Fallon T.R."/>
            <person name="Shende V.V."/>
            <person name="Wierzbicki I.H."/>
            <person name="Pendleton A.L."/>
            <person name="Watervoot N.F."/>
            <person name="Auber R.P."/>
            <person name="Gonzalez D.J."/>
            <person name="Wisecaver J.H."/>
            <person name="Moore B.S."/>
        </authorList>
    </citation>
    <scope>NUCLEOTIDE SEQUENCE [LARGE SCALE GENOMIC DNA]</scope>
    <source>
        <strain evidence="2 3">12B1</strain>
    </source>
</reference>
<comment type="caution">
    <text evidence="2">The sequence shown here is derived from an EMBL/GenBank/DDBJ whole genome shotgun (WGS) entry which is preliminary data.</text>
</comment>
<keyword evidence="3" id="KW-1185">Reference proteome</keyword>
<organism evidence="2 3">
    <name type="scientific">Prymnesium parvum</name>
    <name type="common">Toxic golden alga</name>
    <dbReference type="NCBI Taxonomy" id="97485"/>
    <lineage>
        <taxon>Eukaryota</taxon>
        <taxon>Haptista</taxon>
        <taxon>Haptophyta</taxon>
        <taxon>Prymnesiophyceae</taxon>
        <taxon>Prymnesiales</taxon>
        <taxon>Prymnesiaceae</taxon>
        <taxon>Prymnesium</taxon>
    </lineage>
</organism>
<proteinExistence type="predicted"/>
<evidence type="ECO:0000313" key="3">
    <source>
        <dbReference type="Proteomes" id="UP001515480"/>
    </source>
</evidence>
<protein>
    <submittedName>
        <fullName evidence="2">Uncharacterized protein</fullName>
    </submittedName>
</protein>
<feature type="region of interest" description="Disordered" evidence="1">
    <location>
        <begin position="1"/>
        <end position="31"/>
    </location>
</feature>
<sequence>MAFSSSRVLTSSESEDKDTAPPNSNPIPIKNNPLMFDFPLRAHTSEDETRALHTSTPKVALGTTRDWCTKPGHRQVVSLLHRHREIDMFVSSVIVSSRLYSSYFNAPQIEDVVCTTPHK</sequence>
<evidence type="ECO:0000256" key="1">
    <source>
        <dbReference type="SAM" id="MobiDB-lite"/>
    </source>
</evidence>
<dbReference type="Proteomes" id="UP001515480">
    <property type="component" value="Unassembled WGS sequence"/>
</dbReference>
<dbReference type="EMBL" id="JBGBPQ010000019">
    <property type="protein sequence ID" value="KAL1504890.1"/>
    <property type="molecule type" value="Genomic_DNA"/>
</dbReference>
<accession>A0AB34ISC1</accession>
<name>A0AB34ISC1_PRYPA</name>
<dbReference type="AlphaFoldDB" id="A0AB34ISC1"/>
<feature type="compositionally biased region" description="Low complexity" evidence="1">
    <location>
        <begin position="1"/>
        <end position="12"/>
    </location>
</feature>
<evidence type="ECO:0000313" key="2">
    <source>
        <dbReference type="EMBL" id="KAL1504890.1"/>
    </source>
</evidence>
<gene>
    <name evidence="2" type="ORF">AB1Y20_008660</name>
</gene>